<keyword evidence="6" id="KW-0378">Hydrolase</keyword>
<feature type="binding site" evidence="6">
    <location>
        <begin position="19"/>
        <end position="26"/>
    </location>
    <ligand>
        <name>GTP</name>
        <dbReference type="ChEBI" id="CHEBI:37565"/>
    </ligand>
</feature>
<evidence type="ECO:0000259" key="7">
    <source>
        <dbReference type="PROSITE" id="PS51722"/>
    </source>
</evidence>
<dbReference type="PROSITE" id="PS51722">
    <property type="entry name" value="G_TR_2"/>
    <property type="match status" value="1"/>
</dbReference>
<dbReference type="PRINTS" id="PR00315">
    <property type="entry name" value="ELONGATNFCT"/>
</dbReference>
<comment type="caution">
    <text evidence="8">The sequence shown here is derived from an EMBL/GenBank/DDBJ whole genome shotgun (WGS) entry which is preliminary data.</text>
</comment>
<gene>
    <name evidence="6 8" type="primary">tuf</name>
    <name evidence="8" type="ORF">L2A60_01950</name>
</gene>
<comment type="similarity">
    <text evidence="6">Belongs to the TRAFAC class translation factor GTPase superfamily. Classic translation factor GTPase family. EF-Tu/EF-1A subfamily.</text>
</comment>
<feature type="binding site" evidence="6">
    <location>
        <begin position="136"/>
        <end position="139"/>
    </location>
    <ligand>
        <name>GTP</name>
        <dbReference type="ChEBI" id="CHEBI:37565"/>
    </ligand>
</feature>
<keyword evidence="1 6" id="KW-0547">Nucleotide-binding</keyword>
<dbReference type="InterPro" id="IPR004160">
    <property type="entry name" value="Transl_elong_EFTu/EF1A_C"/>
</dbReference>
<feature type="binding site" evidence="6">
    <location>
        <position position="26"/>
    </location>
    <ligand>
        <name>Mg(2+)</name>
        <dbReference type="ChEBI" id="CHEBI:18420"/>
    </ligand>
</feature>
<evidence type="ECO:0000313" key="9">
    <source>
        <dbReference type="Proteomes" id="UP001521209"/>
    </source>
</evidence>
<feature type="domain" description="Tr-type G" evidence="7">
    <location>
        <begin position="10"/>
        <end position="205"/>
    </location>
</feature>
<keyword evidence="2 6" id="KW-0251">Elongation factor</keyword>
<evidence type="ECO:0000256" key="2">
    <source>
        <dbReference type="ARBA" id="ARBA00022768"/>
    </source>
</evidence>
<dbReference type="NCBIfam" id="TIGR00485">
    <property type="entry name" value="EF-Tu"/>
    <property type="match status" value="1"/>
</dbReference>
<evidence type="ECO:0000256" key="5">
    <source>
        <dbReference type="ARBA" id="ARBA00029554"/>
    </source>
</evidence>
<keyword evidence="4 6" id="KW-0342">GTP-binding</keyword>
<comment type="subunit">
    <text evidence="6">Monomer.</text>
</comment>
<dbReference type="InterPro" id="IPR004161">
    <property type="entry name" value="EFTu-like_2"/>
</dbReference>
<dbReference type="InterPro" id="IPR009000">
    <property type="entry name" value="Transl_B-barrel_sf"/>
</dbReference>
<dbReference type="SUPFAM" id="SSF50447">
    <property type="entry name" value="Translation proteins"/>
    <property type="match status" value="1"/>
</dbReference>
<keyword evidence="6" id="KW-0460">Magnesium</keyword>
<dbReference type="CDD" id="cd03697">
    <property type="entry name" value="EFTU_II"/>
    <property type="match status" value="1"/>
</dbReference>
<comment type="catalytic activity">
    <reaction evidence="6">
        <text>GTP + H2O = GDP + phosphate + H(+)</text>
        <dbReference type="Rhea" id="RHEA:19669"/>
        <dbReference type="ChEBI" id="CHEBI:15377"/>
        <dbReference type="ChEBI" id="CHEBI:15378"/>
        <dbReference type="ChEBI" id="CHEBI:37565"/>
        <dbReference type="ChEBI" id="CHEBI:43474"/>
        <dbReference type="ChEBI" id="CHEBI:58189"/>
        <dbReference type="EC" id="3.6.5.3"/>
    </reaction>
</comment>
<dbReference type="InterPro" id="IPR041709">
    <property type="entry name" value="EF-Tu_GTP-bd"/>
</dbReference>
<evidence type="ECO:0000256" key="3">
    <source>
        <dbReference type="ARBA" id="ARBA00022917"/>
    </source>
</evidence>
<dbReference type="CDD" id="cd01884">
    <property type="entry name" value="EF_Tu"/>
    <property type="match status" value="1"/>
</dbReference>
<keyword evidence="9" id="KW-1185">Reference proteome</keyword>
<dbReference type="CDD" id="cd03707">
    <property type="entry name" value="EFTU_III"/>
    <property type="match status" value="1"/>
</dbReference>
<dbReference type="Proteomes" id="UP001521209">
    <property type="component" value="Unassembled WGS sequence"/>
</dbReference>
<dbReference type="EMBL" id="JAKGBZ010000002">
    <property type="protein sequence ID" value="MCF3945446.1"/>
    <property type="molecule type" value="Genomic_DNA"/>
</dbReference>
<dbReference type="InterPro" id="IPR033720">
    <property type="entry name" value="EFTU_2"/>
</dbReference>
<dbReference type="NCBIfam" id="NF009372">
    <property type="entry name" value="PRK12735.1"/>
    <property type="match status" value="1"/>
</dbReference>
<dbReference type="InterPro" id="IPR004541">
    <property type="entry name" value="Transl_elong_EFTu/EF1A_bac/org"/>
</dbReference>
<dbReference type="NCBIfam" id="NF009373">
    <property type="entry name" value="PRK12736.1"/>
    <property type="match status" value="1"/>
</dbReference>
<dbReference type="EC" id="3.6.5.3" evidence="6"/>
<dbReference type="InterPro" id="IPR027417">
    <property type="entry name" value="P-loop_NTPase"/>
</dbReference>
<dbReference type="Pfam" id="PF00009">
    <property type="entry name" value="GTP_EFTU"/>
    <property type="match status" value="1"/>
</dbReference>
<dbReference type="GO" id="GO:0003746">
    <property type="term" value="F:translation elongation factor activity"/>
    <property type="evidence" value="ECO:0007669"/>
    <property type="project" value="UniProtKB-KW"/>
</dbReference>
<dbReference type="Pfam" id="PF03144">
    <property type="entry name" value="GTP_EFTU_D2"/>
    <property type="match status" value="1"/>
</dbReference>
<sequence length="395" mass="42661">MAKAKFERTKPHCNIGTIGHVDHGKTSLTAAITKVLAKSGGATFRAYDSIDAAPEERARGITIATAHVEYETANRHYAHVDCPGHADYVKNMITGAAQMDGAILVVSAADGPMPQTREHILLARQVGVPALVVYLNKMDMADPDLVELVEMEVRDLLNKYEFPGDDIPIIKGSALCALEDKQPEIGEQSVIELMAAVDAYIPQPERPKDKPFLMPVEDVFSISGRGTVVTGRVERGIVKVGDEVEIVGLKPTVKTIVTGVEMFRKLLDQGEAGDNIGALLRGTKREDVERGQVLAAPGSITPHTNFGGSVYILTKEEGGRHTPFFTNYRPQFYFRTTDVTGVVTLPEGVEMVMPGDNVTVSVELIAPIAMDEGLRFAIREGGRTVGSGVVAKVTK</sequence>
<dbReference type="InterPro" id="IPR031157">
    <property type="entry name" value="G_TR_CS"/>
</dbReference>
<organism evidence="8 9">
    <name type="scientific">Acidiphilium iwatense</name>
    <dbReference type="NCBI Taxonomy" id="768198"/>
    <lineage>
        <taxon>Bacteria</taxon>
        <taxon>Pseudomonadati</taxon>
        <taxon>Pseudomonadota</taxon>
        <taxon>Alphaproteobacteria</taxon>
        <taxon>Acetobacterales</taxon>
        <taxon>Acidocellaceae</taxon>
        <taxon>Acidiphilium</taxon>
    </lineage>
</organism>
<keyword evidence="3 6" id="KW-0648">Protein biosynthesis</keyword>
<dbReference type="HAMAP" id="MF_00118_B">
    <property type="entry name" value="EF_Tu_B"/>
    <property type="match status" value="1"/>
</dbReference>
<dbReference type="InterPro" id="IPR050055">
    <property type="entry name" value="EF-Tu_GTPase"/>
</dbReference>
<dbReference type="PROSITE" id="PS00301">
    <property type="entry name" value="G_TR_1"/>
    <property type="match status" value="1"/>
</dbReference>
<feature type="binding site" evidence="6">
    <location>
        <begin position="81"/>
        <end position="85"/>
    </location>
    <ligand>
        <name>GTP</name>
        <dbReference type="ChEBI" id="CHEBI:37565"/>
    </ligand>
</feature>
<evidence type="ECO:0000256" key="1">
    <source>
        <dbReference type="ARBA" id="ARBA00022741"/>
    </source>
</evidence>
<dbReference type="InterPro" id="IPR005225">
    <property type="entry name" value="Small_GTP-bd"/>
</dbReference>
<keyword evidence="6" id="KW-0479">Metal-binding</keyword>
<dbReference type="PANTHER" id="PTHR43721">
    <property type="entry name" value="ELONGATION FACTOR TU-RELATED"/>
    <property type="match status" value="1"/>
</dbReference>
<reference evidence="8 9" key="1">
    <citation type="submission" date="2022-01" db="EMBL/GenBank/DDBJ databases">
        <authorList>
            <person name="Won M."/>
            <person name="Kim S.-J."/>
            <person name="Kwon S.-W."/>
        </authorList>
    </citation>
    <scope>NUCLEOTIDE SEQUENCE [LARGE SCALE GENOMIC DNA]</scope>
    <source>
        <strain evidence="8 9">KCTC 23505</strain>
    </source>
</reference>
<dbReference type="Pfam" id="PF03143">
    <property type="entry name" value="GTP_EFTU_D3"/>
    <property type="match status" value="1"/>
</dbReference>
<dbReference type="NCBIfam" id="NF000766">
    <property type="entry name" value="PRK00049.1"/>
    <property type="match status" value="1"/>
</dbReference>
<dbReference type="PANTHER" id="PTHR43721:SF22">
    <property type="entry name" value="ELONGATION FACTOR TU, MITOCHONDRIAL"/>
    <property type="match status" value="1"/>
</dbReference>
<evidence type="ECO:0000313" key="8">
    <source>
        <dbReference type="EMBL" id="MCF3945446.1"/>
    </source>
</evidence>
<dbReference type="RefSeq" id="WP_235702682.1">
    <property type="nucleotide sequence ID" value="NZ_JAKGBZ010000002.1"/>
</dbReference>
<comment type="function">
    <text evidence="6">GTP hydrolase that promotes the GTP-dependent binding of aminoacyl-tRNA to the A-site of ribosomes during protein biosynthesis.</text>
</comment>
<dbReference type="SUPFAM" id="SSF50465">
    <property type="entry name" value="EF-Tu/eEF-1alpha/eIF2-gamma C-terminal domain"/>
    <property type="match status" value="1"/>
</dbReference>
<dbReference type="Gene3D" id="2.40.30.10">
    <property type="entry name" value="Translation factors"/>
    <property type="match status" value="2"/>
</dbReference>
<protein>
    <recommendedName>
        <fullName evidence="5 6">Elongation factor Tu</fullName>
        <shortName evidence="6">EF-Tu</shortName>
        <ecNumber evidence="6">3.6.5.3</ecNumber>
    </recommendedName>
</protein>
<dbReference type="NCBIfam" id="TIGR00231">
    <property type="entry name" value="small_GTP"/>
    <property type="match status" value="1"/>
</dbReference>
<evidence type="ECO:0000256" key="6">
    <source>
        <dbReference type="HAMAP-Rule" id="MF_00118"/>
    </source>
</evidence>
<name>A0ABS9DUQ8_9PROT</name>
<accession>A0ABS9DUQ8</accession>
<evidence type="ECO:0000256" key="4">
    <source>
        <dbReference type="ARBA" id="ARBA00023134"/>
    </source>
</evidence>
<dbReference type="InterPro" id="IPR000795">
    <property type="entry name" value="T_Tr_GTP-bd_dom"/>
</dbReference>
<keyword evidence="6" id="KW-0963">Cytoplasm</keyword>
<dbReference type="InterPro" id="IPR009001">
    <property type="entry name" value="Transl_elong_EF1A/Init_IF2_C"/>
</dbReference>
<proteinExistence type="inferred from homology"/>
<dbReference type="Gene3D" id="3.40.50.300">
    <property type="entry name" value="P-loop containing nucleotide triphosphate hydrolases"/>
    <property type="match status" value="1"/>
</dbReference>
<dbReference type="SUPFAM" id="SSF52540">
    <property type="entry name" value="P-loop containing nucleoside triphosphate hydrolases"/>
    <property type="match status" value="1"/>
</dbReference>
<comment type="subcellular location">
    <subcellularLocation>
        <location evidence="6">Cytoplasm</location>
    </subcellularLocation>
</comment>